<sequence>MSHLSPSHRPIREKNRKDTKAPRQVPDQQLVFWPLASELPTVPPFFRARRLPFPAHPVLPTSVHVLPALLPSSRPWRSKNSIARPGRHDDSSRDIPDGLVSPPDPAPGVCGIRSIRKGRKGASGRPAAHVGIRPGHNSGLPTNTSSYRSGFARLSDAAGAYSPHAHIHCIHRAGVAGLSRALIPSERDPGDLSPPFGISPRPASTKHTYLRHPGTALVGPIDKPDEPDEPDEPTTCHRRSALCPSLHRPRINYFHTLSLSSKVQAPLQIVSAFARPPPPPTLASRRPTNAARLLLHPPLLCCVDCTTAQLPSRFLASLSRPPPSAPKNYRAKGSPAKPPPLFVPLVGKKSPTRGRHLVALHSTSFSEPTFLSPILGIAGRYFFFLACGERLACDRRIRLSASREELELRDAAKGGQKIRRDPPSWSELF</sequence>
<organism evidence="2 3">
    <name type="scientific">Cercophora newfieldiana</name>
    <dbReference type="NCBI Taxonomy" id="92897"/>
    <lineage>
        <taxon>Eukaryota</taxon>
        <taxon>Fungi</taxon>
        <taxon>Dikarya</taxon>
        <taxon>Ascomycota</taxon>
        <taxon>Pezizomycotina</taxon>
        <taxon>Sordariomycetes</taxon>
        <taxon>Sordariomycetidae</taxon>
        <taxon>Sordariales</taxon>
        <taxon>Lasiosphaeriaceae</taxon>
        <taxon>Cercophora</taxon>
    </lineage>
</organism>
<evidence type="ECO:0000313" key="3">
    <source>
        <dbReference type="Proteomes" id="UP001174936"/>
    </source>
</evidence>
<dbReference type="EMBL" id="JAULSV010000001">
    <property type="protein sequence ID" value="KAK0656457.1"/>
    <property type="molecule type" value="Genomic_DNA"/>
</dbReference>
<evidence type="ECO:0000313" key="2">
    <source>
        <dbReference type="EMBL" id="KAK0656457.1"/>
    </source>
</evidence>
<keyword evidence="3" id="KW-1185">Reference proteome</keyword>
<comment type="caution">
    <text evidence="2">The sequence shown here is derived from an EMBL/GenBank/DDBJ whole genome shotgun (WGS) entry which is preliminary data.</text>
</comment>
<feature type="region of interest" description="Disordered" evidence="1">
    <location>
        <begin position="410"/>
        <end position="429"/>
    </location>
</feature>
<name>A0AA39YRL7_9PEZI</name>
<proteinExistence type="predicted"/>
<feature type="compositionally biased region" description="Basic and acidic residues" evidence="1">
    <location>
        <begin position="86"/>
        <end position="96"/>
    </location>
</feature>
<dbReference type="Proteomes" id="UP001174936">
    <property type="component" value="Unassembled WGS sequence"/>
</dbReference>
<accession>A0AA39YRL7</accession>
<evidence type="ECO:0000256" key="1">
    <source>
        <dbReference type="SAM" id="MobiDB-lite"/>
    </source>
</evidence>
<protein>
    <submittedName>
        <fullName evidence="2">Uncharacterized protein</fullName>
    </submittedName>
</protein>
<feature type="region of interest" description="Disordered" evidence="1">
    <location>
        <begin position="74"/>
        <end position="142"/>
    </location>
</feature>
<feature type="compositionally biased region" description="Basic and acidic residues" evidence="1">
    <location>
        <begin position="410"/>
        <end position="422"/>
    </location>
</feature>
<feature type="region of interest" description="Disordered" evidence="1">
    <location>
        <begin position="215"/>
        <end position="239"/>
    </location>
</feature>
<dbReference type="AlphaFoldDB" id="A0AA39YRL7"/>
<feature type="compositionally biased region" description="Basic and acidic residues" evidence="1">
    <location>
        <begin position="10"/>
        <end position="21"/>
    </location>
</feature>
<feature type="region of interest" description="Disordered" evidence="1">
    <location>
        <begin position="1"/>
        <end position="25"/>
    </location>
</feature>
<gene>
    <name evidence="2" type="ORF">B0T16DRAFT_37781</name>
</gene>
<reference evidence="2" key="1">
    <citation type="submission" date="2023-06" db="EMBL/GenBank/DDBJ databases">
        <title>Genome-scale phylogeny and comparative genomics of the fungal order Sordariales.</title>
        <authorList>
            <consortium name="Lawrence Berkeley National Laboratory"/>
            <person name="Hensen N."/>
            <person name="Bonometti L."/>
            <person name="Westerberg I."/>
            <person name="Brannstrom I.O."/>
            <person name="Guillou S."/>
            <person name="Cros-Aarteil S."/>
            <person name="Calhoun S."/>
            <person name="Haridas S."/>
            <person name="Kuo A."/>
            <person name="Mondo S."/>
            <person name="Pangilinan J."/>
            <person name="Riley R."/>
            <person name="Labutti K."/>
            <person name="Andreopoulos B."/>
            <person name="Lipzen A."/>
            <person name="Chen C."/>
            <person name="Yanf M."/>
            <person name="Daum C."/>
            <person name="Ng V."/>
            <person name="Clum A."/>
            <person name="Steindorff A."/>
            <person name="Ohm R."/>
            <person name="Martin F."/>
            <person name="Silar P."/>
            <person name="Natvig D."/>
            <person name="Lalanne C."/>
            <person name="Gautier V."/>
            <person name="Ament-Velasquez S.L."/>
            <person name="Kruys A."/>
            <person name="Hutchinson M.I."/>
            <person name="Powell A.J."/>
            <person name="Barry K."/>
            <person name="Miller A.N."/>
            <person name="Grigoriev I.V."/>
            <person name="Debuchy R."/>
            <person name="Gladieux P."/>
            <person name="Thoren M.H."/>
            <person name="Johannesson H."/>
        </authorList>
    </citation>
    <scope>NUCLEOTIDE SEQUENCE</scope>
    <source>
        <strain evidence="2">SMH2532-1</strain>
    </source>
</reference>